<evidence type="ECO:0000256" key="8">
    <source>
        <dbReference type="ARBA" id="ARBA00041193"/>
    </source>
</evidence>
<keyword evidence="5 11" id="KW-1133">Transmembrane helix</keyword>
<dbReference type="PANTHER" id="PTHR22800:SF252">
    <property type="entry name" value="NATURAL KILLER CELLS ANTIGEN CD94"/>
    <property type="match status" value="1"/>
</dbReference>
<dbReference type="OMA" id="MHFICEK"/>
<dbReference type="InterPro" id="IPR033992">
    <property type="entry name" value="NKR-like_CTLD"/>
</dbReference>
<protein>
    <recommendedName>
        <fullName evidence="8">Natural killer cells antigen CD94</fullName>
    </recommendedName>
    <alternativeName>
        <fullName evidence="9">Killer cell lectin-like receptor subfamily D member 1</fullName>
    </alternativeName>
</protein>
<dbReference type="AlphaFoldDB" id="A0A8C3HKV5"/>
<evidence type="ECO:0000256" key="5">
    <source>
        <dbReference type="ARBA" id="ARBA00022989"/>
    </source>
</evidence>
<dbReference type="InterPro" id="IPR016187">
    <property type="entry name" value="CTDL_fold"/>
</dbReference>
<dbReference type="InterPro" id="IPR001304">
    <property type="entry name" value="C-type_lectin-like"/>
</dbReference>
<evidence type="ECO:0000256" key="10">
    <source>
        <dbReference type="SAM" id="MobiDB-lite"/>
    </source>
</evidence>
<dbReference type="Proteomes" id="UP000694380">
    <property type="component" value="Unplaced"/>
</dbReference>
<dbReference type="InterPro" id="IPR016186">
    <property type="entry name" value="C-type_lectin-like/link_sf"/>
</dbReference>
<keyword evidence="2 11" id="KW-0812">Transmembrane</keyword>
<evidence type="ECO:0000256" key="7">
    <source>
        <dbReference type="ARBA" id="ARBA00023180"/>
    </source>
</evidence>
<sequence length="262" mass="29662">MKDKTICGTSRSSSRMPASYQRATKNAPEMSEQAVTYVDLKFQTPSKQQKKKRQKNTRDKDSSAPAPAWRLVAGILGIFCVALLIAVRVLAANVFQISHVPCRHQDNLSQHQEITQAENGNLPKVLNWKDKGWKFLCPENWFPHGEKCYHFSTESKPWLESQKACSSPGSRLLLIENKEELDFISPLATSHWIGLSREKTDRLWMWVNGTAFSTDWFAINKGYIDGNCALVTGGELSSSPCKDEKRYICEQLVLWPKPDISA</sequence>
<dbReference type="GO" id="GO:0002223">
    <property type="term" value="P:stimulatory C-type lectin receptor signaling pathway"/>
    <property type="evidence" value="ECO:0007669"/>
    <property type="project" value="TreeGrafter"/>
</dbReference>
<feature type="compositionally biased region" description="Polar residues" evidence="10">
    <location>
        <begin position="7"/>
        <end position="24"/>
    </location>
</feature>
<evidence type="ECO:0000256" key="4">
    <source>
        <dbReference type="ARBA" id="ARBA00022968"/>
    </source>
</evidence>
<evidence type="ECO:0000256" key="9">
    <source>
        <dbReference type="ARBA" id="ARBA00041489"/>
    </source>
</evidence>
<dbReference type="Ensembl" id="ENSCPBT00000023040.1">
    <property type="protein sequence ID" value="ENSCPBP00000019574.1"/>
    <property type="gene ID" value="ENSCPBG00000014119.1"/>
</dbReference>
<dbReference type="Pfam" id="PF00059">
    <property type="entry name" value="Lectin_C"/>
    <property type="match status" value="1"/>
</dbReference>
<dbReference type="CDD" id="cd03593">
    <property type="entry name" value="CLECT_NK_receptors_like"/>
    <property type="match status" value="1"/>
</dbReference>
<dbReference type="SUPFAM" id="SSF56436">
    <property type="entry name" value="C-type lectin-like"/>
    <property type="match status" value="1"/>
</dbReference>
<keyword evidence="6 11" id="KW-0472">Membrane</keyword>
<evidence type="ECO:0000313" key="13">
    <source>
        <dbReference type="Ensembl" id="ENSCPBP00000019574.1"/>
    </source>
</evidence>
<evidence type="ECO:0000256" key="6">
    <source>
        <dbReference type="ARBA" id="ARBA00023136"/>
    </source>
</evidence>
<evidence type="ECO:0000313" key="14">
    <source>
        <dbReference type="Proteomes" id="UP000694380"/>
    </source>
</evidence>
<accession>A0A8C3HKV5</accession>
<dbReference type="GO" id="GO:0030246">
    <property type="term" value="F:carbohydrate binding"/>
    <property type="evidence" value="ECO:0007669"/>
    <property type="project" value="UniProtKB-KW"/>
</dbReference>
<proteinExistence type="predicted"/>
<comment type="subcellular location">
    <subcellularLocation>
        <location evidence="1">Membrane</location>
        <topology evidence="1">Single-pass type II membrane protein</topology>
    </subcellularLocation>
</comment>
<name>A0A8C3HKV5_CHRPI</name>
<dbReference type="PROSITE" id="PS50041">
    <property type="entry name" value="C_TYPE_LECTIN_2"/>
    <property type="match status" value="1"/>
</dbReference>
<dbReference type="SMART" id="SM00034">
    <property type="entry name" value="CLECT"/>
    <property type="match status" value="1"/>
</dbReference>
<evidence type="ECO:0000259" key="12">
    <source>
        <dbReference type="PROSITE" id="PS50041"/>
    </source>
</evidence>
<dbReference type="InterPro" id="IPR050919">
    <property type="entry name" value="NKG2/CD94_NK_receptors"/>
</dbReference>
<reference evidence="13" key="1">
    <citation type="submission" date="2025-08" db="UniProtKB">
        <authorList>
            <consortium name="Ensembl"/>
        </authorList>
    </citation>
    <scope>IDENTIFICATION</scope>
</reference>
<organism evidence="13 14">
    <name type="scientific">Chrysemys picta bellii</name>
    <name type="common">Western painted turtle</name>
    <name type="synonym">Emys bellii</name>
    <dbReference type="NCBI Taxonomy" id="8478"/>
    <lineage>
        <taxon>Eukaryota</taxon>
        <taxon>Metazoa</taxon>
        <taxon>Chordata</taxon>
        <taxon>Craniata</taxon>
        <taxon>Vertebrata</taxon>
        <taxon>Euteleostomi</taxon>
        <taxon>Archelosauria</taxon>
        <taxon>Testudinata</taxon>
        <taxon>Testudines</taxon>
        <taxon>Cryptodira</taxon>
        <taxon>Durocryptodira</taxon>
        <taxon>Testudinoidea</taxon>
        <taxon>Emydidae</taxon>
        <taxon>Chrysemys</taxon>
    </lineage>
</organism>
<feature type="domain" description="C-type lectin" evidence="12">
    <location>
        <begin position="144"/>
        <end position="250"/>
    </location>
</feature>
<dbReference type="GO" id="GO:0016020">
    <property type="term" value="C:membrane"/>
    <property type="evidence" value="ECO:0007669"/>
    <property type="project" value="UniProtKB-SubCell"/>
</dbReference>
<reference evidence="13" key="2">
    <citation type="submission" date="2025-09" db="UniProtKB">
        <authorList>
            <consortium name="Ensembl"/>
        </authorList>
    </citation>
    <scope>IDENTIFICATION</scope>
</reference>
<evidence type="ECO:0000256" key="11">
    <source>
        <dbReference type="SAM" id="Phobius"/>
    </source>
</evidence>
<dbReference type="PANTHER" id="PTHR22800">
    <property type="entry name" value="C-TYPE LECTIN PROTEINS"/>
    <property type="match status" value="1"/>
</dbReference>
<dbReference type="Gene3D" id="3.10.100.10">
    <property type="entry name" value="Mannose-Binding Protein A, subunit A"/>
    <property type="match status" value="1"/>
</dbReference>
<keyword evidence="4" id="KW-0735">Signal-anchor</keyword>
<evidence type="ECO:0000256" key="2">
    <source>
        <dbReference type="ARBA" id="ARBA00022692"/>
    </source>
</evidence>
<keyword evidence="7" id="KW-0325">Glycoprotein</keyword>
<feature type="transmembrane region" description="Helical" evidence="11">
    <location>
        <begin position="68"/>
        <end position="91"/>
    </location>
</feature>
<evidence type="ECO:0000256" key="3">
    <source>
        <dbReference type="ARBA" id="ARBA00022734"/>
    </source>
</evidence>
<keyword evidence="14" id="KW-1185">Reference proteome</keyword>
<evidence type="ECO:0000256" key="1">
    <source>
        <dbReference type="ARBA" id="ARBA00004606"/>
    </source>
</evidence>
<feature type="region of interest" description="Disordered" evidence="10">
    <location>
        <begin position="1"/>
        <end position="64"/>
    </location>
</feature>
<dbReference type="OrthoDB" id="7357196at2759"/>
<keyword evidence="3" id="KW-0430">Lectin</keyword>
<dbReference type="GeneTree" id="ENSGT00940000154558"/>
<dbReference type="GO" id="GO:0045954">
    <property type="term" value="P:positive regulation of natural killer cell mediated cytotoxicity"/>
    <property type="evidence" value="ECO:0007669"/>
    <property type="project" value="TreeGrafter"/>
</dbReference>
<dbReference type="KEGG" id="cpic:101939010"/>